<comment type="cofactor">
    <cofactor evidence="2">
        <name>Mg(2+)</name>
        <dbReference type="ChEBI" id="CHEBI:18420"/>
    </cofactor>
</comment>
<comment type="similarity">
    <text evidence="4">Belongs to the peptidase M29 family.</text>
</comment>
<dbReference type="KEGG" id="fno:Fnod_0731"/>
<evidence type="ECO:0000256" key="1">
    <source>
        <dbReference type="ARBA" id="ARBA00001941"/>
    </source>
</evidence>
<dbReference type="STRING" id="381764.Fnod_0731"/>
<dbReference type="Pfam" id="PF02073">
    <property type="entry name" value="Peptidase_M29"/>
    <property type="match status" value="1"/>
</dbReference>
<reference evidence="10 11" key="1">
    <citation type="submission" date="2007-07" db="EMBL/GenBank/DDBJ databases">
        <title>Complete sequence of Fervidobacterium nodosum Rt17-B1.</title>
        <authorList>
            <consortium name="US DOE Joint Genome Institute"/>
            <person name="Copeland A."/>
            <person name="Lucas S."/>
            <person name="Lapidus A."/>
            <person name="Barry K."/>
            <person name="Glavina del Rio T."/>
            <person name="Dalin E."/>
            <person name="Tice H."/>
            <person name="Pitluck S."/>
            <person name="Saunders E."/>
            <person name="Brettin T."/>
            <person name="Bruce D."/>
            <person name="Detter J.C."/>
            <person name="Han C."/>
            <person name="Schmutz J."/>
            <person name="Larimer F."/>
            <person name="Land M."/>
            <person name="Hauser L."/>
            <person name="Kyrpides N."/>
            <person name="Mikhailova N."/>
            <person name="Nelson K."/>
            <person name="Gogarten J.P."/>
            <person name="Noll K."/>
            <person name="Richardson P."/>
        </authorList>
    </citation>
    <scope>NUCLEOTIDE SEQUENCE [LARGE SCALE GENOMIC DNA]</scope>
    <source>
        <strain evidence="11">ATCC 35602 / DSM 5306 / Rt17-B1</strain>
    </source>
</reference>
<evidence type="ECO:0000256" key="4">
    <source>
        <dbReference type="ARBA" id="ARBA00008236"/>
    </source>
</evidence>
<evidence type="ECO:0000256" key="2">
    <source>
        <dbReference type="ARBA" id="ARBA00001946"/>
    </source>
</evidence>
<dbReference type="GO" id="GO:0046872">
    <property type="term" value="F:metal ion binding"/>
    <property type="evidence" value="ECO:0007669"/>
    <property type="project" value="UniProtKB-KW"/>
</dbReference>
<proteinExistence type="inferred from homology"/>
<dbReference type="Proteomes" id="UP000002415">
    <property type="component" value="Chromosome"/>
</dbReference>
<dbReference type="InterPro" id="IPR052170">
    <property type="entry name" value="M29_Exopeptidase"/>
</dbReference>
<comment type="cofactor">
    <cofactor evidence="3">
        <name>Zn(2+)</name>
        <dbReference type="ChEBI" id="CHEBI:29105"/>
    </cofactor>
</comment>
<dbReference type="PANTHER" id="PTHR34448:SF3">
    <property type="entry name" value="AMINOPEPTIDASE AMPS"/>
    <property type="match status" value="1"/>
</dbReference>
<evidence type="ECO:0000313" key="11">
    <source>
        <dbReference type="Proteomes" id="UP000002415"/>
    </source>
</evidence>
<sequence length="400" mass="45497">MSINDKILRNYAQAILKVGLNLQNGQKLIVNASVDHKDFVRLFVEEAYNVGASEVIVIWNDTYVSKQTLLKSPEEVLTNVYNWEIEMRMSFLEKGAATVSLVGSYADLLADVPSKRLGMATKARQQAFKDIMERTMMNKNRWCVAGVPNPEWAQKVYGENDTEKLWNDILYMARIDENGYSKLLEHLENLKRRKDYLNKAHFEALRYEGPNTNLTVKLAPKHIWLSGVEHDIDNVPFLPNIPTEEVFTAPYKYGVDGIISSSMPLVYQGNIIDEFWLEFKDGKVVNFDAKKGKDILKELIETDEGAAYLGEVALVDISSPIYKLGRIFYNTLYDENAASHFAFGRAYPTCVEDFDGDAEKSGINMSLTHVDFMVGNDKMNVYGIKEGKKEIIIENGLWKI</sequence>
<dbReference type="GO" id="GO:0004177">
    <property type="term" value="F:aminopeptidase activity"/>
    <property type="evidence" value="ECO:0007669"/>
    <property type="project" value="UniProtKB-KW"/>
</dbReference>
<evidence type="ECO:0000256" key="6">
    <source>
        <dbReference type="ARBA" id="ARBA00022670"/>
    </source>
</evidence>
<dbReference type="PRINTS" id="PR00919">
    <property type="entry name" value="THERMOPTASE"/>
</dbReference>
<evidence type="ECO:0000313" key="10">
    <source>
        <dbReference type="EMBL" id="ABS60586.1"/>
    </source>
</evidence>
<accession>A7HL03</accession>
<organism evidence="10 11">
    <name type="scientific">Fervidobacterium nodosum (strain ATCC 35602 / DSM 5306 / Rt17-B1)</name>
    <dbReference type="NCBI Taxonomy" id="381764"/>
    <lineage>
        <taxon>Bacteria</taxon>
        <taxon>Thermotogati</taxon>
        <taxon>Thermotogota</taxon>
        <taxon>Thermotogae</taxon>
        <taxon>Thermotogales</taxon>
        <taxon>Fervidobacteriaceae</taxon>
        <taxon>Fervidobacterium</taxon>
    </lineage>
</organism>
<dbReference type="EMBL" id="CP000771">
    <property type="protein sequence ID" value="ABS60586.1"/>
    <property type="molecule type" value="Genomic_DNA"/>
</dbReference>
<gene>
    <name evidence="10" type="ordered locus">Fnod_0731</name>
</gene>
<dbReference type="GO" id="GO:0006508">
    <property type="term" value="P:proteolysis"/>
    <property type="evidence" value="ECO:0007669"/>
    <property type="project" value="UniProtKB-KW"/>
</dbReference>
<dbReference type="Gene3D" id="3.40.1830.10">
    <property type="entry name" value="Thermophilic metalloprotease (M29)"/>
    <property type="match status" value="1"/>
</dbReference>
<keyword evidence="7" id="KW-0479">Metal-binding</keyword>
<dbReference type="HOGENOM" id="CLU_054346_1_0_0"/>
<dbReference type="GO" id="GO:0008237">
    <property type="term" value="F:metallopeptidase activity"/>
    <property type="evidence" value="ECO:0007669"/>
    <property type="project" value="UniProtKB-KW"/>
</dbReference>
<evidence type="ECO:0000256" key="3">
    <source>
        <dbReference type="ARBA" id="ARBA00001947"/>
    </source>
</evidence>
<keyword evidence="11" id="KW-1185">Reference proteome</keyword>
<keyword evidence="6" id="KW-0645">Protease</keyword>
<dbReference type="PANTHER" id="PTHR34448">
    <property type="entry name" value="AMINOPEPTIDASE"/>
    <property type="match status" value="1"/>
</dbReference>
<protein>
    <submittedName>
        <fullName evidence="10">Peptidase M29 aminopeptidase II</fullName>
    </submittedName>
</protein>
<dbReference type="InterPro" id="IPR000787">
    <property type="entry name" value="Peptidase_M29"/>
</dbReference>
<dbReference type="InterPro" id="IPR035097">
    <property type="entry name" value="M29_N-terminal"/>
</dbReference>
<name>A7HL03_FERNB</name>
<evidence type="ECO:0000256" key="5">
    <source>
        <dbReference type="ARBA" id="ARBA00022438"/>
    </source>
</evidence>
<keyword evidence="8" id="KW-0378">Hydrolase</keyword>
<evidence type="ECO:0000256" key="9">
    <source>
        <dbReference type="ARBA" id="ARBA00023049"/>
    </source>
</evidence>
<evidence type="ECO:0000256" key="8">
    <source>
        <dbReference type="ARBA" id="ARBA00022801"/>
    </source>
</evidence>
<dbReference type="RefSeq" id="WP_011993904.1">
    <property type="nucleotide sequence ID" value="NC_009718.1"/>
</dbReference>
<reference evidence="10 11" key="2">
    <citation type="journal article" date="2009" name="Proc. Natl. Acad. Sci. U.S.A.">
        <title>On the chimeric nature, thermophilic origin, and phylogenetic placement of the Thermotogales.</title>
        <authorList>
            <person name="Zhaxybayeva O."/>
            <person name="Swithers K.S."/>
            <person name="Lapierre P."/>
            <person name="Fournier G.P."/>
            <person name="Bickhart D.M."/>
            <person name="DeBoy R.T."/>
            <person name="Nelson K.E."/>
            <person name="Nesbo C.L."/>
            <person name="Doolittle W.F."/>
            <person name="Gogarten J.P."/>
            <person name="Noll K.M."/>
        </authorList>
    </citation>
    <scope>NUCLEOTIDE SEQUENCE [LARGE SCALE GENOMIC DNA]</scope>
    <source>
        <strain evidence="11">ATCC 35602 / DSM 5306 / Rt17-B1</strain>
    </source>
</reference>
<keyword evidence="9" id="KW-0482">Metalloprotease</keyword>
<dbReference type="SUPFAM" id="SSF144052">
    <property type="entry name" value="Thermophilic metalloprotease-like"/>
    <property type="match status" value="1"/>
</dbReference>
<dbReference type="AlphaFoldDB" id="A7HL03"/>
<evidence type="ECO:0000256" key="7">
    <source>
        <dbReference type="ARBA" id="ARBA00022723"/>
    </source>
</evidence>
<comment type="cofactor">
    <cofactor evidence="1">
        <name>Co(2+)</name>
        <dbReference type="ChEBI" id="CHEBI:48828"/>
    </cofactor>
</comment>
<dbReference type="eggNOG" id="COG2309">
    <property type="taxonomic scope" value="Bacteria"/>
</dbReference>
<keyword evidence="5 10" id="KW-0031">Aminopeptidase</keyword>